<comment type="subcellular location">
    <subcellularLocation>
        <location evidence="10 11">Cytoplasm</location>
    </subcellularLocation>
</comment>
<dbReference type="SUPFAM" id="SSF53623">
    <property type="entry name" value="MurD-like peptide ligases, catalytic domain"/>
    <property type="match status" value="1"/>
</dbReference>
<dbReference type="PANTHER" id="PTHR43024">
    <property type="entry name" value="UDP-N-ACETYLMURAMOYL-TRIPEPTIDE--D-ALANYL-D-ALANINE LIGASE"/>
    <property type="match status" value="1"/>
</dbReference>
<dbReference type="STRING" id="1844972.A7K91_10315"/>
<comment type="function">
    <text evidence="10 11">Involved in cell wall formation. Catalyzes the final step in the synthesis of UDP-N-acetylmuramoyl-pentapeptide, the precursor of murein.</text>
</comment>
<evidence type="ECO:0000256" key="1">
    <source>
        <dbReference type="ARBA" id="ARBA00022490"/>
    </source>
</evidence>
<dbReference type="Gene3D" id="3.40.1190.10">
    <property type="entry name" value="Mur-like, catalytic domain"/>
    <property type="match status" value="1"/>
</dbReference>
<dbReference type="AlphaFoldDB" id="A0A1A5YRQ4"/>
<evidence type="ECO:0000256" key="2">
    <source>
        <dbReference type="ARBA" id="ARBA00022598"/>
    </source>
</evidence>
<evidence type="ECO:0000256" key="9">
    <source>
        <dbReference type="ARBA" id="ARBA00023316"/>
    </source>
</evidence>
<keyword evidence="9 10" id="KW-0961">Cell wall biogenesis/degradation</keyword>
<name>A0A1A5YRQ4_9BACL</name>
<gene>
    <name evidence="10" type="primary">murF</name>
    <name evidence="14" type="ORF">A7K91_10315</name>
</gene>
<dbReference type="GO" id="GO:0071555">
    <property type="term" value="P:cell wall organization"/>
    <property type="evidence" value="ECO:0007669"/>
    <property type="project" value="UniProtKB-KW"/>
</dbReference>
<sequence>MQDLISFTNAVQATEACQTRQFEEVKGVSIDTRTLQKGNLFIPIVRIDDGHNYVKRAFENGAAASLWQEDHGAPPEDLPIIIVKDTLAALQHMAREYRNQLNCKVAAVTGSNGKTTVKDMVTSILSTTCKVQKTRGNLNGEYGLPLTILELDEDTEIAVLEAGMSHAGEIKALSNIARPDIGIITMIGVSHLSNLGSREAIALAKLELLHGMNHHGVLIINGDEPLLTDALPKLKIPEAITVKTFGAMESNHYFSPQIIETSAGLAFKVSHYDDEFSMPLLGRHNVWNALAAIAATDHFGISGENIRKGLANLEVTEMRMEQIPSLEGFLIINDAWNASPVSMKAAIEAVSNLEGYDKKVLVLGDMLELGNEELAFHEEIAEYIDTSKIHSVFTFGRLSKVISDSVSGTSLKGKAKHFTSKKELASECRRILASDDVVLLKGSRGMKLEEVCDLLKI</sequence>
<dbReference type="GO" id="GO:0005737">
    <property type="term" value="C:cytoplasm"/>
    <property type="evidence" value="ECO:0007669"/>
    <property type="project" value="UniProtKB-SubCell"/>
</dbReference>
<keyword evidence="6 10" id="KW-0133">Cell shape</keyword>
<dbReference type="GO" id="GO:0008360">
    <property type="term" value="P:regulation of cell shape"/>
    <property type="evidence" value="ECO:0007669"/>
    <property type="project" value="UniProtKB-KW"/>
</dbReference>
<dbReference type="GO" id="GO:0005524">
    <property type="term" value="F:ATP binding"/>
    <property type="evidence" value="ECO:0007669"/>
    <property type="project" value="UniProtKB-UniRule"/>
</dbReference>
<dbReference type="UniPathway" id="UPA00219"/>
<comment type="caution">
    <text evidence="14">The sequence shown here is derived from an EMBL/GenBank/DDBJ whole genome shotgun (WGS) entry which is preliminary data.</text>
</comment>
<dbReference type="InterPro" id="IPR013221">
    <property type="entry name" value="Mur_ligase_cen"/>
</dbReference>
<evidence type="ECO:0000256" key="4">
    <source>
        <dbReference type="ARBA" id="ARBA00022741"/>
    </source>
</evidence>
<keyword evidence="2 10" id="KW-0436">Ligase</keyword>
<keyword evidence="5 10" id="KW-0067">ATP-binding</keyword>
<accession>A0A1A5YRQ4</accession>
<dbReference type="Pfam" id="PF08245">
    <property type="entry name" value="Mur_ligase_M"/>
    <property type="match status" value="1"/>
</dbReference>
<dbReference type="PANTHER" id="PTHR43024:SF1">
    <property type="entry name" value="UDP-N-ACETYLMURAMOYL-TRIPEPTIDE--D-ALANYL-D-ALANINE LIGASE"/>
    <property type="match status" value="1"/>
</dbReference>
<evidence type="ECO:0000256" key="8">
    <source>
        <dbReference type="ARBA" id="ARBA00023306"/>
    </source>
</evidence>
<keyword evidence="3 10" id="KW-0132">Cell division</keyword>
<dbReference type="InterPro" id="IPR036565">
    <property type="entry name" value="Mur-like_cat_sf"/>
</dbReference>
<dbReference type="InterPro" id="IPR051046">
    <property type="entry name" value="MurCDEF_CellWall_CoF430Synth"/>
</dbReference>
<dbReference type="SUPFAM" id="SSF53244">
    <property type="entry name" value="MurD-like peptide ligases, peptide-binding domain"/>
    <property type="match status" value="1"/>
</dbReference>
<dbReference type="GO" id="GO:0009252">
    <property type="term" value="P:peptidoglycan biosynthetic process"/>
    <property type="evidence" value="ECO:0007669"/>
    <property type="project" value="UniProtKB-UniRule"/>
</dbReference>
<dbReference type="GO" id="GO:0047480">
    <property type="term" value="F:UDP-N-acetylmuramoyl-tripeptide-D-alanyl-D-alanine ligase activity"/>
    <property type="evidence" value="ECO:0007669"/>
    <property type="project" value="UniProtKB-UniRule"/>
</dbReference>
<reference evidence="14 15" key="1">
    <citation type="submission" date="2016-05" db="EMBL/GenBank/DDBJ databases">
        <title>Paenibacillus oryzae. sp. nov., isolated from the rice root.</title>
        <authorList>
            <person name="Zhang J."/>
            <person name="Zhang X."/>
        </authorList>
    </citation>
    <scope>NUCLEOTIDE SEQUENCE [LARGE SCALE GENOMIC DNA]</scope>
    <source>
        <strain evidence="14 15">1DrF-4</strain>
    </source>
</reference>
<dbReference type="Gene3D" id="3.40.1390.10">
    <property type="entry name" value="MurE/MurF, N-terminal domain"/>
    <property type="match status" value="1"/>
</dbReference>
<dbReference type="Pfam" id="PF02875">
    <property type="entry name" value="Mur_ligase_C"/>
    <property type="match status" value="1"/>
</dbReference>
<evidence type="ECO:0000256" key="6">
    <source>
        <dbReference type="ARBA" id="ARBA00022960"/>
    </source>
</evidence>
<dbReference type="InterPro" id="IPR004101">
    <property type="entry name" value="Mur_ligase_C"/>
</dbReference>
<dbReference type="Gene3D" id="3.90.190.20">
    <property type="entry name" value="Mur ligase, C-terminal domain"/>
    <property type="match status" value="1"/>
</dbReference>
<evidence type="ECO:0000259" key="12">
    <source>
        <dbReference type="Pfam" id="PF02875"/>
    </source>
</evidence>
<dbReference type="EC" id="6.3.2.10" evidence="10 11"/>
<evidence type="ECO:0000313" key="14">
    <source>
        <dbReference type="EMBL" id="OBR68248.1"/>
    </source>
</evidence>
<dbReference type="GO" id="GO:0008766">
    <property type="term" value="F:UDP-N-acetylmuramoylalanyl-D-glutamyl-2,6-diaminopimelate-D-alanyl-D-alanine ligase activity"/>
    <property type="evidence" value="ECO:0007669"/>
    <property type="project" value="RHEA"/>
</dbReference>
<dbReference type="HAMAP" id="MF_02019">
    <property type="entry name" value="MurF"/>
    <property type="match status" value="1"/>
</dbReference>
<feature type="binding site" evidence="10">
    <location>
        <begin position="110"/>
        <end position="116"/>
    </location>
    <ligand>
        <name>ATP</name>
        <dbReference type="ChEBI" id="CHEBI:30616"/>
    </ligand>
</feature>
<evidence type="ECO:0000313" key="15">
    <source>
        <dbReference type="Proteomes" id="UP000092024"/>
    </source>
</evidence>
<dbReference type="InterPro" id="IPR005863">
    <property type="entry name" value="UDP-N-AcMur_synth"/>
</dbReference>
<organism evidence="14 15">
    <name type="scientific">Paenibacillus oryzae</name>
    <dbReference type="NCBI Taxonomy" id="1844972"/>
    <lineage>
        <taxon>Bacteria</taxon>
        <taxon>Bacillati</taxon>
        <taxon>Bacillota</taxon>
        <taxon>Bacilli</taxon>
        <taxon>Bacillales</taxon>
        <taxon>Paenibacillaceae</taxon>
        <taxon>Paenibacillus</taxon>
    </lineage>
</organism>
<dbReference type="InterPro" id="IPR036615">
    <property type="entry name" value="Mur_ligase_C_dom_sf"/>
</dbReference>
<proteinExistence type="inferred from homology"/>
<comment type="pathway">
    <text evidence="10 11">Cell wall biogenesis; peptidoglycan biosynthesis.</text>
</comment>
<evidence type="ECO:0000256" key="10">
    <source>
        <dbReference type="HAMAP-Rule" id="MF_02019"/>
    </source>
</evidence>
<comment type="catalytic activity">
    <reaction evidence="10 11">
        <text>D-alanyl-D-alanine + UDP-N-acetyl-alpha-D-muramoyl-L-alanyl-gamma-D-glutamyl-meso-2,6-diaminopimelate + ATP = UDP-N-acetyl-alpha-D-muramoyl-L-alanyl-gamma-D-glutamyl-meso-2,6-diaminopimeloyl-D-alanyl-D-alanine + ADP + phosphate + H(+)</text>
        <dbReference type="Rhea" id="RHEA:28374"/>
        <dbReference type="ChEBI" id="CHEBI:15378"/>
        <dbReference type="ChEBI" id="CHEBI:30616"/>
        <dbReference type="ChEBI" id="CHEBI:43474"/>
        <dbReference type="ChEBI" id="CHEBI:57822"/>
        <dbReference type="ChEBI" id="CHEBI:61386"/>
        <dbReference type="ChEBI" id="CHEBI:83905"/>
        <dbReference type="ChEBI" id="CHEBI:456216"/>
        <dbReference type="EC" id="6.3.2.10"/>
    </reaction>
</comment>
<dbReference type="GO" id="GO:0051301">
    <property type="term" value="P:cell division"/>
    <property type="evidence" value="ECO:0007669"/>
    <property type="project" value="UniProtKB-KW"/>
</dbReference>
<evidence type="ECO:0000256" key="3">
    <source>
        <dbReference type="ARBA" id="ARBA00022618"/>
    </source>
</evidence>
<evidence type="ECO:0000256" key="5">
    <source>
        <dbReference type="ARBA" id="ARBA00022840"/>
    </source>
</evidence>
<keyword evidence="7 10" id="KW-0573">Peptidoglycan synthesis</keyword>
<evidence type="ECO:0000259" key="13">
    <source>
        <dbReference type="Pfam" id="PF08245"/>
    </source>
</evidence>
<feature type="domain" description="Mur ligase central" evidence="13">
    <location>
        <begin position="108"/>
        <end position="295"/>
    </location>
</feature>
<evidence type="ECO:0000256" key="11">
    <source>
        <dbReference type="RuleBase" id="RU004136"/>
    </source>
</evidence>
<dbReference type="NCBIfam" id="TIGR01143">
    <property type="entry name" value="murF"/>
    <property type="match status" value="1"/>
</dbReference>
<evidence type="ECO:0000256" key="7">
    <source>
        <dbReference type="ARBA" id="ARBA00022984"/>
    </source>
</evidence>
<keyword evidence="8 10" id="KW-0131">Cell cycle</keyword>
<keyword evidence="15" id="KW-1185">Reference proteome</keyword>
<keyword evidence="1 10" id="KW-0963">Cytoplasm</keyword>
<dbReference type="EMBL" id="LYPA01000028">
    <property type="protein sequence ID" value="OBR68248.1"/>
    <property type="molecule type" value="Genomic_DNA"/>
</dbReference>
<comment type="similarity">
    <text evidence="10">Belongs to the MurCDEF family. MurF subfamily.</text>
</comment>
<dbReference type="InterPro" id="IPR035911">
    <property type="entry name" value="MurE/MurF_N"/>
</dbReference>
<protein>
    <recommendedName>
        <fullName evidence="10 11">UDP-N-acetylmuramoyl-tripeptide--D-alanyl-D-alanine ligase</fullName>
        <ecNumber evidence="10 11">6.3.2.10</ecNumber>
    </recommendedName>
    <alternativeName>
        <fullName evidence="10">D-alanyl-D-alanine-adding enzyme</fullName>
    </alternativeName>
</protein>
<feature type="domain" description="Mur ligase C-terminal" evidence="12">
    <location>
        <begin position="318"/>
        <end position="444"/>
    </location>
</feature>
<dbReference type="Proteomes" id="UP000092024">
    <property type="component" value="Unassembled WGS sequence"/>
</dbReference>
<keyword evidence="4 10" id="KW-0547">Nucleotide-binding</keyword>
<dbReference type="SUPFAM" id="SSF63418">
    <property type="entry name" value="MurE/MurF N-terminal domain"/>
    <property type="match status" value="1"/>
</dbReference>